<protein>
    <submittedName>
        <fullName evidence="1">Uncharacterized protein</fullName>
    </submittedName>
</protein>
<gene>
    <name evidence="1" type="ORF">HMPREF0372_02275</name>
</gene>
<proteinExistence type="predicted"/>
<dbReference type="EMBL" id="AGCK01000191">
    <property type="protein sequence ID" value="EHM47987.1"/>
    <property type="molecule type" value="Genomic_DNA"/>
</dbReference>
<evidence type="ECO:0000313" key="2">
    <source>
        <dbReference type="Proteomes" id="UP000004459"/>
    </source>
</evidence>
<organism evidence="1 2">
    <name type="scientific">Flavonifractor plautii ATCC 29863</name>
    <dbReference type="NCBI Taxonomy" id="411475"/>
    <lineage>
        <taxon>Bacteria</taxon>
        <taxon>Bacillati</taxon>
        <taxon>Bacillota</taxon>
        <taxon>Clostridia</taxon>
        <taxon>Eubacteriales</taxon>
        <taxon>Oscillospiraceae</taxon>
        <taxon>Flavonifractor</taxon>
    </lineage>
</organism>
<sequence length="53" mass="6434">MTDQPKLICEFCVKFIIDGLHFPPRAYILKLSIKERRLVQYGMVQQHRRFRRG</sequence>
<dbReference type="HOGENOM" id="CLU_3061777_0_0_9"/>
<accession>G9YRX2</accession>
<evidence type="ECO:0000313" key="1">
    <source>
        <dbReference type="EMBL" id="EHM47987.1"/>
    </source>
</evidence>
<comment type="caution">
    <text evidence="1">The sequence shown here is derived from an EMBL/GenBank/DDBJ whole genome shotgun (WGS) entry which is preliminary data.</text>
</comment>
<reference evidence="1 2" key="1">
    <citation type="submission" date="2011-08" db="EMBL/GenBank/DDBJ databases">
        <authorList>
            <person name="Weinstock G."/>
            <person name="Sodergren E."/>
            <person name="Clifton S."/>
            <person name="Fulton L."/>
            <person name="Fulton B."/>
            <person name="Courtney L."/>
            <person name="Fronick C."/>
            <person name="Harrison M."/>
            <person name="Strong C."/>
            <person name="Farmer C."/>
            <person name="Delahaunty K."/>
            <person name="Markovic C."/>
            <person name="Hall O."/>
            <person name="Minx P."/>
            <person name="Tomlinson C."/>
            <person name="Mitreva M."/>
            <person name="Hou S."/>
            <person name="Chen J."/>
            <person name="Wollam A."/>
            <person name="Pepin K.H."/>
            <person name="Johnson M."/>
            <person name="Bhonagiri V."/>
            <person name="Zhang X."/>
            <person name="Suruliraj S."/>
            <person name="Warren W."/>
            <person name="Chinwalla A."/>
            <person name="Mardis E.R."/>
            <person name="Wilson R.K."/>
        </authorList>
    </citation>
    <scope>NUCLEOTIDE SEQUENCE [LARGE SCALE GENOMIC DNA]</scope>
    <source>
        <strain evidence="1 2">ATCC 29863</strain>
    </source>
</reference>
<dbReference type="Proteomes" id="UP000004459">
    <property type="component" value="Unassembled WGS sequence"/>
</dbReference>
<name>G9YRX2_FLAPL</name>
<dbReference type="AlphaFoldDB" id="G9YRX2"/>